<comment type="similarity">
    <text evidence="1">Belongs to the transglycosylase Slt family.</text>
</comment>
<dbReference type="PANTHER" id="PTHR33734:SF22">
    <property type="entry name" value="MEMBRANE-BOUND LYTIC MUREIN TRANSGLYCOSYLASE D"/>
    <property type="match status" value="1"/>
</dbReference>
<accession>A0ABZ1CFA4</accession>
<evidence type="ECO:0000313" key="5">
    <source>
        <dbReference type="Proteomes" id="UP001334732"/>
    </source>
</evidence>
<sequence length="523" mass="57591">MPGINKAPCRFPLLSLAILAVLSIQPIHAAAGDAGIRTLQWNDDGAGADPAPSADAGDADVWQRIRNGFKIDDDASENPLVSMHEAWYAARPDYVRRMIERSRRYLFHIVQEVDRRAMPMEIALLPMVESAFNPTAESPAAASGIWQFMPATARLYGLKQDNWYDGRRDVTAATEAALDYLGKLYLDFGDWELALAAYNCGEGCVTRAIEKNVQQGLPTDYASLPLPAETRNYVPKLLAIKDLVNNPDRYGIAIDTLPNQPYFKQVTVRASMDIRSAARLAGMSSDDFIALNPAFPRKLIRSDAPVNLLVPVDKTDTFQRNLETGSWDSWQPYRAHKGDRPQTIAERFDVSVARLEELNPFHLKRGRLVRDQVILVPVRKRGTNAAQDDAPVAPAPPAAPRQARIDVQQGDTLFSLARRYGVTVADLDAANPGLNGRLQAGQRLRLPDGAAPASDAPAIRHASLAAPVDTSSRPSRYTVRHGDTLSAIADRFDASVADLKAWNPGFRKHSRIRAGQTLVVRRP</sequence>
<feature type="domain" description="LysM" evidence="3">
    <location>
        <begin position="403"/>
        <end position="446"/>
    </location>
</feature>
<dbReference type="SUPFAM" id="SSF53955">
    <property type="entry name" value="Lysozyme-like"/>
    <property type="match status" value="1"/>
</dbReference>
<evidence type="ECO:0000259" key="3">
    <source>
        <dbReference type="PROSITE" id="PS51782"/>
    </source>
</evidence>
<dbReference type="InterPro" id="IPR036779">
    <property type="entry name" value="LysM_dom_sf"/>
</dbReference>
<evidence type="ECO:0000256" key="2">
    <source>
        <dbReference type="SAM" id="SignalP"/>
    </source>
</evidence>
<feature type="signal peptide" evidence="2">
    <location>
        <begin position="1"/>
        <end position="29"/>
    </location>
</feature>
<evidence type="ECO:0000313" key="4">
    <source>
        <dbReference type="EMBL" id="WRS38057.1"/>
    </source>
</evidence>
<dbReference type="InterPro" id="IPR000189">
    <property type="entry name" value="Transglyc_AS"/>
</dbReference>
<dbReference type="InterPro" id="IPR018392">
    <property type="entry name" value="LysM"/>
</dbReference>
<protein>
    <submittedName>
        <fullName evidence="4">LysM peptidoglycan-binding domain-containing protein</fullName>
    </submittedName>
</protein>
<dbReference type="Gene3D" id="1.10.530.10">
    <property type="match status" value="1"/>
</dbReference>
<dbReference type="PANTHER" id="PTHR33734">
    <property type="entry name" value="LYSM DOMAIN-CONTAINING GPI-ANCHORED PROTEIN 2"/>
    <property type="match status" value="1"/>
</dbReference>
<dbReference type="EMBL" id="CP141769">
    <property type="protein sequence ID" value="WRS38057.1"/>
    <property type="molecule type" value="Genomic_DNA"/>
</dbReference>
<gene>
    <name evidence="4" type="ORF">VA613_08500</name>
</gene>
<reference evidence="4 5" key="1">
    <citation type="submission" date="2023-12" db="EMBL/GenBank/DDBJ databases">
        <title>Thiobacillus sedimentum sp. nov., a chemolithoautotrophic sulfur-oxidizing bacterium isolated from freshwater sediment.</title>
        <authorList>
            <person name="Luo J."/>
            <person name="Dai C."/>
        </authorList>
    </citation>
    <scope>NUCLEOTIDE SEQUENCE [LARGE SCALE GENOMIC DNA]</scope>
    <source>
        <strain evidence="4 5">SCUT-2</strain>
    </source>
</reference>
<dbReference type="CDD" id="cd00118">
    <property type="entry name" value="LysM"/>
    <property type="match status" value="2"/>
</dbReference>
<dbReference type="PROSITE" id="PS00922">
    <property type="entry name" value="TRANSGLYCOSYLASE"/>
    <property type="match status" value="1"/>
</dbReference>
<keyword evidence="5" id="KW-1185">Reference proteome</keyword>
<dbReference type="SMART" id="SM00257">
    <property type="entry name" value="LysM"/>
    <property type="match status" value="3"/>
</dbReference>
<dbReference type="Proteomes" id="UP001334732">
    <property type="component" value="Chromosome"/>
</dbReference>
<dbReference type="InterPro" id="IPR023346">
    <property type="entry name" value="Lysozyme-like_dom_sf"/>
</dbReference>
<dbReference type="SUPFAM" id="SSF54106">
    <property type="entry name" value="LysM domain"/>
    <property type="match status" value="3"/>
</dbReference>
<feature type="domain" description="LysM" evidence="3">
    <location>
        <begin position="475"/>
        <end position="520"/>
    </location>
</feature>
<dbReference type="InterPro" id="IPR008258">
    <property type="entry name" value="Transglycosylase_SLT_dom_1"/>
</dbReference>
<organism evidence="4 5">
    <name type="scientific">Thiobacillus sedimenti</name>
    <dbReference type="NCBI Taxonomy" id="3110231"/>
    <lineage>
        <taxon>Bacteria</taxon>
        <taxon>Pseudomonadati</taxon>
        <taxon>Pseudomonadota</taxon>
        <taxon>Betaproteobacteria</taxon>
        <taxon>Nitrosomonadales</taxon>
        <taxon>Thiobacillaceae</taxon>
        <taxon>Thiobacillus</taxon>
    </lineage>
</organism>
<evidence type="ECO:0000256" key="1">
    <source>
        <dbReference type="ARBA" id="ARBA00007734"/>
    </source>
</evidence>
<proteinExistence type="inferred from homology"/>
<feature type="chain" id="PRO_5045152163" evidence="2">
    <location>
        <begin position="30"/>
        <end position="523"/>
    </location>
</feature>
<name>A0ABZ1CFA4_9PROT</name>
<dbReference type="Pfam" id="PF01464">
    <property type="entry name" value="SLT"/>
    <property type="match status" value="1"/>
</dbReference>
<dbReference type="Gene3D" id="3.10.350.10">
    <property type="entry name" value="LysM domain"/>
    <property type="match status" value="3"/>
</dbReference>
<keyword evidence="2" id="KW-0732">Signal</keyword>
<dbReference type="Pfam" id="PF01476">
    <property type="entry name" value="LysM"/>
    <property type="match status" value="3"/>
</dbReference>
<dbReference type="CDD" id="cd16894">
    <property type="entry name" value="MltD-like"/>
    <property type="match status" value="1"/>
</dbReference>
<dbReference type="RefSeq" id="WP_324778672.1">
    <property type="nucleotide sequence ID" value="NZ_CP141769.1"/>
</dbReference>
<dbReference type="PROSITE" id="PS51782">
    <property type="entry name" value="LYSM"/>
    <property type="match status" value="2"/>
</dbReference>